<dbReference type="Gene3D" id="3.40.50.150">
    <property type="entry name" value="Vaccinia Virus protein VP39"/>
    <property type="match status" value="1"/>
</dbReference>
<dbReference type="Proteomes" id="UP001347796">
    <property type="component" value="Unassembled WGS sequence"/>
</dbReference>
<keyword evidence="7" id="KW-0539">Nucleus</keyword>
<dbReference type="GO" id="GO:0005634">
    <property type="term" value="C:nucleus"/>
    <property type="evidence" value="ECO:0007669"/>
    <property type="project" value="UniProtKB-SubCell"/>
</dbReference>
<keyword evidence="5" id="KW-0949">S-adenosyl-L-methionine</keyword>
<sequence>MGFSSYKKSVENGDTVILYLSPSHIAPLKINLGQTLQTAYGAIKHSNLIGKKYGCKINCPKGWIYLLHPTSELWTQAVPHRTQILYSTDISMIVFQLELTVGSVVVEAGTVQYLIFIKFISEHNTGFRSPP</sequence>
<evidence type="ECO:0000313" key="10">
    <source>
        <dbReference type="EMBL" id="KAK6181900.1"/>
    </source>
</evidence>
<evidence type="ECO:0000256" key="2">
    <source>
        <dbReference type="ARBA" id="ARBA00012796"/>
    </source>
</evidence>
<dbReference type="InterPro" id="IPR014816">
    <property type="entry name" value="tRNA_MeTrfase_Gcd14"/>
</dbReference>
<dbReference type="GO" id="GO:0030488">
    <property type="term" value="P:tRNA methylation"/>
    <property type="evidence" value="ECO:0007669"/>
    <property type="project" value="InterPro"/>
</dbReference>
<keyword evidence="4" id="KW-0808">Transferase</keyword>
<evidence type="ECO:0000256" key="6">
    <source>
        <dbReference type="ARBA" id="ARBA00022694"/>
    </source>
</evidence>
<dbReference type="Gene3D" id="3.10.330.20">
    <property type="match status" value="1"/>
</dbReference>
<comment type="subcellular location">
    <subcellularLocation>
        <location evidence="1">Nucleus</location>
    </subcellularLocation>
</comment>
<dbReference type="PANTHER" id="PTHR12133:SF2">
    <property type="entry name" value="TRNA (ADENINE(58)-N(1))-METHYLTRANSFERASE CATALYTIC SUBUNIT TRMT61A"/>
    <property type="match status" value="1"/>
</dbReference>
<dbReference type="GO" id="GO:0160107">
    <property type="term" value="F:tRNA (adenine(58)-N1)-methyltransferase activity"/>
    <property type="evidence" value="ECO:0007669"/>
    <property type="project" value="UniProtKB-EC"/>
</dbReference>
<dbReference type="EC" id="2.1.1.220" evidence="2"/>
<dbReference type="InterPro" id="IPR049470">
    <property type="entry name" value="TRM61_C"/>
</dbReference>
<reference evidence="10 11" key="1">
    <citation type="submission" date="2024-01" db="EMBL/GenBank/DDBJ databases">
        <title>The genome of the rayed Mediterranean limpet Patella caerulea (Linnaeus, 1758).</title>
        <authorList>
            <person name="Anh-Thu Weber A."/>
            <person name="Halstead-Nussloch G."/>
        </authorList>
    </citation>
    <scope>NUCLEOTIDE SEQUENCE [LARGE SCALE GENOMIC DNA]</scope>
    <source>
        <strain evidence="10">AATW-2023a</strain>
        <tissue evidence="10">Whole specimen</tissue>
    </source>
</reference>
<evidence type="ECO:0000313" key="11">
    <source>
        <dbReference type="Proteomes" id="UP001347796"/>
    </source>
</evidence>
<evidence type="ECO:0000256" key="5">
    <source>
        <dbReference type="ARBA" id="ARBA00022691"/>
    </source>
</evidence>
<keyword evidence="11" id="KW-1185">Reference proteome</keyword>
<accession>A0AAN8JT25</accession>
<gene>
    <name evidence="10" type="ORF">SNE40_009678</name>
</gene>
<evidence type="ECO:0000259" key="9">
    <source>
        <dbReference type="Pfam" id="PF08704"/>
    </source>
</evidence>
<protein>
    <recommendedName>
        <fullName evidence="2">tRNA (adenine(58)-N(1))-methyltransferase</fullName>
        <ecNumber evidence="2">2.1.1.220</ecNumber>
    </recommendedName>
</protein>
<evidence type="ECO:0000256" key="7">
    <source>
        <dbReference type="ARBA" id="ARBA00023242"/>
    </source>
</evidence>
<dbReference type="PANTHER" id="PTHR12133">
    <property type="entry name" value="TRNA (ADENINE(58)-N(1))-METHYLTRANSFERASE"/>
    <property type="match status" value="1"/>
</dbReference>
<keyword evidence="6" id="KW-0819">tRNA processing</keyword>
<dbReference type="InterPro" id="IPR029063">
    <property type="entry name" value="SAM-dependent_MTases_sf"/>
</dbReference>
<evidence type="ECO:0000256" key="1">
    <source>
        <dbReference type="ARBA" id="ARBA00004123"/>
    </source>
</evidence>
<evidence type="ECO:0000256" key="8">
    <source>
        <dbReference type="ARBA" id="ARBA00048481"/>
    </source>
</evidence>
<dbReference type="Pfam" id="PF08704">
    <property type="entry name" value="GCD14"/>
    <property type="match status" value="1"/>
</dbReference>
<dbReference type="FunFam" id="3.10.330.20:FF:000002">
    <property type="entry name" value="tRNA (adenine(58)-N(1))-methyltransferase catalytic subunit TRMT61A"/>
    <property type="match status" value="1"/>
</dbReference>
<comment type="caution">
    <text evidence="10">The sequence shown here is derived from an EMBL/GenBank/DDBJ whole genome shotgun (WGS) entry which is preliminary data.</text>
</comment>
<evidence type="ECO:0000256" key="3">
    <source>
        <dbReference type="ARBA" id="ARBA00022603"/>
    </source>
</evidence>
<evidence type="ECO:0000256" key="4">
    <source>
        <dbReference type="ARBA" id="ARBA00022679"/>
    </source>
</evidence>
<feature type="domain" description="tRNA (adenine(58)-N(1))-methyltransferase catalytic subunit TRM61 C-terminal" evidence="9">
    <location>
        <begin position="62"/>
        <end position="110"/>
    </location>
</feature>
<comment type="catalytic activity">
    <reaction evidence="8">
        <text>an adenosine in mRNA + S-adenosyl-L-methionine = an N(1)-methyladenosine in mRNA + S-adenosyl-L-homocysteine + H(+)</text>
        <dbReference type="Rhea" id="RHEA:55392"/>
        <dbReference type="Rhea" id="RHEA-COMP:12414"/>
        <dbReference type="Rhea" id="RHEA-COMP:12415"/>
        <dbReference type="ChEBI" id="CHEBI:15378"/>
        <dbReference type="ChEBI" id="CHEBI:57856"/>
        <dbReference type="ChEBI" id="CHEBI:59789"/>
        <dbReference type="ChEBI" id="CHEBI:74411"/>
        <dbReference type="ChEBI" id="CHEBI:74491"/>
    </reaction>
</comment>
<dbReference type="AlphaFoldDB" id="A0AAN8JT25"/>
<dbReference type="PROSITE" id="PS51620">
    <property type="entry name" value="SAM_TRM61"/>
    <property type="match status" value="1"/>
</dbReference>
<name>A0AAN8JT25_PATCE</name>
<proteinExistence type="predicted"/>
<dbReference type="SUPFAM" id="SSF53335">
    <property type="entry name" value="S-adenosyl-L-methionine-dependent methyltransferases"/>
    <property type="match status" value="1"/>
</dbReference>
<keyword evidence="3" id="KW-0489">Methyltransferase</keyword>
<organism evidence="10 11">
    <name type="scientific">Patella caerulea</name>
    <name type="common">Rayed Mediterranean limpet</name>
    <dbReference type="NCBI Taxonomy" id="87958"/>
    <lineage>
        <taxon>Eukaryota</taxon>
        <taxon>Metazoa</taxon>
        <taxon>Spiralia</taxon>
        <taxon>Lophotrochozoa</taxon>
        <taxon>Mollusca</taxon>
        <taxon>Gastropoda</taxon>
        <taxon>Patellogastropoda</taxon>
        <taxon>Patelloidea</taxon>
        <taxon>Patellidae</taxon>
        <taxon>Patella</taxon>
    </lineage>
</organism>
<dbReference type="EMBL" id="JAZGQO010000007">
    <property type="protein sequence ID" value="KAK6181900.1"/>
    <property type="molecule type" value="Genomic_DNA"/>
</dbReference>
<dbReference type="GO" id="GO:0031515">
    <property type="term" value="C:tRNA (m1A) methyltransferase complex"/>
    <property type="evidence" value="ECO:0007669"/>
    <property type="project" value="InterPro"/>
</dbReference>